<dbReference type="AlphaFoldDB" id="A0ABD0XXY5"/>
<dbReference type="Proteomes" id="UP001558652">
    <property type="component" value="Unassembled WGS sequence"/>
</dbReference>
<keyword evidence="7" id="KW-0496">Mitochondrion</keyword>
<evidence type="ECO:0000256" key="2">
    <source>
        <dbReference type="ARBA" id="ARBA00007020"/>
    </source>
</evidence>
<keyword evidence="6" id="KW-1133">Transmembrane helix</keyword>
<dbReference type="PANTHER" id="PTHR13603">
    <property type="entry name" value="TRANSMEMBRANE PROTEIN 186"/>
    <property type="match status" value="1"/>
</dbReference>
<evidence type="ECO:0000256" key="4">
    <source>
        <dbReference type="ARBA" id="ARBA00022692"/>
    </source>
</evidence>
<evidence type="ECO:0000256" key="3">
    <source>
        <dbReference type="ARBA" id="ARBA00014604"/>
    </source>
</evidence>
<dbReference type="PANTHER" id="PTHR13603:SF1">
    <property type="entry name" value="TRANSMEMBRANE PROTEIN 186"/>
    <property type="match status" value="1"/>
</dbReference>
<dbReference type="EMBL" id="JBFDAA010000018">
    <property type="protein sequence ID" value="KAL1116003.1"/>
    <property type="molecule type" value="Genomic_DNA"/>
</dbReference>
<protein>
    <recommendedName>
        <fullName evidence="3">Transmembrane protein 186</fullName>
    </recommendedName>
</protein>
<reference evidence="9 10" key="1">
    <citation type="submission" date="2024-07" db="EMBL/GenBank/DDBJ databases">
        <title>Chromosome-level genome assembly of the water stick insect Ranatra chinensis (Heteroptera: Nepidae).</title>
        <authorList>
            <person name="Liu X."/>
        </authorList>
    </citation>
    <scope>NUCLEOTIDE SEQUENCE [LARGE SCALE GENOMIC DNA]</scope>
    <source>
        <strain evidence="9">Cailab_2021Rc</strain>
        <tissue evidence="9">Muscle</tissue>
    </source>
</reference>
<keyword evidence="10" id="KW-1185">Reference proteome</keyword>
<name>A0ABD0XXY5_9HEMI</name>
<comment type="similarity">
    <text evidence="2">Belongs to the TMEM186 family.</text>
</comment>
<comment type="caution">
    <text evidence="9">The sequence shown here is derived from an EMBL/GenBank/DDBJ whole genome shotgun (WGS) entry which is preliminary data.</text>
</comment>
<evidence type="ECO:0000256" key="1">
    <source>
        <dbReference type="ARBA" id="ARBA00004448"/>
    </source>
</evidence>
<gene>
    <name evidence="9" type="ORF">AAG570_005498</name>
</gene>
<evidence type="ECO:0000313" key="9">
    <source>
        <dbReference type="EMBL" id="KAL1116003.1"/>
    </source>
</evidence>
<dbReference type="GO" id="GO:0005743">
    <property type="term" value="C:mitochondrial inner membrane"/>
    <property type="evidence" value="ECO:0007669"/>
    <property type="project" value="UniProtKB-SubCell"/>
</dbReference>
<evidence type="ECO:0000256" key="8">
    <source>
        <dbReference type="ARBA" id="ARBA00023136"/>
    </source>
</evidence>
<evidence type="ECO:0000256" key="5">
    <source>
        <dbReference type="ARBA" id="ARBA00022792"/>
    </source>
</evidence>
<organism evidence="9 10">
    <name type="scientific">Ranatra chinensis</name>
    <dbReference type="NCBI Taxonomy" id="642074"/>
    <lineage>
        <taxon>Eukaryota</taxon>
        <taxon>Metazoa</taxon>
        <taxon>Ecdysozoa</taxon>
        <taxon>Arthropoda</taxon>
        <taxon>Hexapoda</taxon>
        <taxon>Insecta</taxon>
        <taxon>Pterygota</taxon>
        <taxon>Neoptera</taxon>
        <taxon>Paraneoptera</taxon>
        <taxon>Hemiptera</taxon>
        <taxon>Heteroptera</taxon>
        <taxon>Panheteroptera</taxon>
        <taxon>Nepomorpha</taxon>
        <taxon>Nepidae</taxon>
        <taxon>Ranatrinae</taxon>
        <taxon>Ranatra</taxon>
    </lineage>
</organism>
<evidence type="ECO:0000313" key="10">
    <source>
        <dbReference type="Proteomes" id="UP001558652"/>
    </source>
</evidence>
<feature type="non-terminal residue" evidence="9">
    <location>
        <position position="1"/>
    </location>
</feature>
<evidence type="ECO:0000256" key="7">
    <source>
        <dbReference type="ARBA" id="ARBA00023128"/>
    </source>
</evidence>
<proteinExistence type="inferred from homology"/>
<comment type="subcellular location">
    <subcellularLocation>
        <location evidence="1">Mitochondrion inner membrane</location>
        <topology evidence="1">Multi-pass membrane protein</topology>
    </subcellularLocation>
</comment>
<keyword evidence="4" id="KW-0812">Transmembrane</keyword>
<evidence type="ECO:0000256" key="6">
    <source>
        <dbReference type="ARBA" id="ARBA00022989"/>
    </source>
</evidence>
<keyword evidence="8" id="KW-0472">Membrane</keyword>
<accession>A0ABD0XXY5</accession>
<dbReference type="InterPro" id="IPR026571">
    <property type="entry name" value="Tmem186"/>
</dbReference>
<keyword evidence="5" id="KW-0999">Mitochondrion inner membrane</keyword>
<sequence>GIGSTAAVFCVSELFTNLIGFVYISKDLTEVKISYLDYWGKRKDVITNLSDIGPLGLNSKLYFLVKRLSSNESFKLSMKFGEIINTEAFVKIFKYDPGCTE</sequence>